<keyword evidence="1" id="KW-0812">Transmembrane</keyword>
<evidence type="ECO:0000313" key="4">
    <source>
        <dbReference type="Proteomes" id="UP001221217"/>
    </source>
</evidence>
<evidence type="ECO:0000256" key="1">
    <source>
        <dbReference type="SAM" id="Phobius"/>
    </source>
</evidence>
<keyword evidence="1" id="KW-1133">Transmembrane helix</keyword>
<comment type="caution">
    <text evidence="3">The sequence shown here is derived from an EMBL/GenBank/DDBJ whole genome shotgun (WGS) entry which is preliminary data.</text>
</comment>
<feature type="domain" description="DUF4097" evidence="2">
    <location>
        <begin position="110"/>
        <end position="282"/>
    </location>
</feature>
<dbReference type="AlphaFoldDB" id="A0AAJ1IC99"/>
<organism evidence="3 4">
    <name type="scientific">Candidatus Thalassospirochaeta sargassi</name>
    <dbReference type="NCBI Taxonomy" id="3119039"/>
    <lineage>
        <taxon>Bacteria</taxon>
        <taxon>Pseudomonadati</taxon>
        <taxon>Spirochaetota</taxon>
        <taxon>Spirochaetia</taxon>
        <taxon>Spirochaetales</taxon>
        <taxon>Spirochaetaceae</taxon>
        <taxon>Candidatus Thalassospirochaeta</taxon>
    </lineage>
</organism>
<dbReference type="Pfam" id="PF13349">
    <property type="entry name" value="DUF4097"/>
    <property type="match status" value="1"/>
</dbReference>
<reference evidence="3 4" key="1">
    <citation type="submission" date="2022-12" db="EMBL/GenBank/DDBJ databases">
        <title>Metagenome assembled genome from gulf of manar.</title>
        <authorList>
            <person name="Kohli P."/>
            <person name="Pk S."/>
            <person name="Venkata Ramana C."/>
            <person name="Sasikala C."/>
        </authorList>
    </citation>
    <scope>NUCLEOTIDE SEQUENCE [LARGE SCALE GENOMIC DNA]</scope>
    <source>
        <strain evidence="3">JB008</strain>
    </source>
</reference>
<dbReference type="EMBL" id="JAQQAL010000014">
    <property type="protein sequence ID" value="MDC7226574.1"/>
    <property type="molecule type" value="Genomic_DNA"/>
</dbReference>
<name>A0AAJ1IC99_9SPIO</name>
<sequence>MKRSALDLANILGFLIVLAIAAFAFYSLFIDEPFYKASSYTDQEHAGEGEESGTYNSNTAITALEIGNVSGRIEVESWSGDTVQLDYIKRGPGRHPDVKIDKEGSELTIKAVYPRTAGNFGSVDFFLKVPADIDNIEAGSVSGGIKIQGLSGTVKQKLSSTSGAVSTDSAGDLDISSVSGSLSFVSSGTNIKASTTSGRIEGELKEASSSTSVKISSVSGRLLLDVPSGLNAEVDLHSVSGSVSSDIPVAVTETRRNSIRGTIGSGGALIEMSTVSGAVKITK</sequence>
<feature type="transmembrane region" description="Helical" evidence="1">
    <location>
        <begin position="12"/>
        <end position="30"/>
    </location>
</feature>
<evidence type="ECO:0000259" key="2">
    <source>
        <dbReference type="Pfam" id="PF13349"/>
    </source>
</evidence>
<accession>A0AAJ1IC99</accession>
<dbReference type="Proteomes" id="UP001221217">
    <property type="component" value="Unassembled WGS sequence"/>
</dbReference>
<evidence type="ECO:0000313" key="3">
    <source>
        <dbReference type="EMBL" id="MDC7226574.1"/>
    </source>
</evidence>
<protein>
    <submittedName>
        <fullName evidence="3">DUF4097 family beta strand repeat-containing protein</fullName>
    </submittedName>
</protein>
<keyword evidence="1" id="KW-0472">Membrane</keyword>
<proteinExistence type="predicted"/>
<gene>
    <name evidence="3" type="ORF">PQJ61_07395</name>
</gene>
<dbReference type="InterPro" id="IPR025164">
    <property type="entry name" value="Toastrack_DUF4097"/>
</dbReference>